<keyword evidence="1" id="KW-1133">Transmembrane helix</keyword>
<dbReference type="RefSeq" id="WP_014131269.1">
    <property type="nucleotide sequence ID" value="NC_016078.1"/>
</dbReference>
<reference evidence="2 3" key="1">
    <citation type="journal article" date="2012" name="J. Bacteriol.">
        <title>Complete genome sequence of Pelagibacterium halotolerans B2T.</title>
        <authorList>
            <person name="Huo Y.Y."/>
            <person name="Cheng H."/>
            <person name="Han X.F."/>
            <person name="Jiang X.W."/>
            <person name="Sun C."/>
            <person name="Zhang X.Q."/>
            <person name="Zhu X.F."/>
            <person name="Liu Y.F."/>
            <person name="Li P.F."/>
            <person name="Ni P.X."/>
            <person name="Wu M."/>
        </authorList>
    </citation>
    <scope>NUCLEOTIDE SEQUENCE [LARGE SCALE GENOMIC DNA]</scope>
    <source>
        <strain evidence="3">DSM 22347 / JCM 15775 / CGMCC 1.7692 / B2</strain>
    </source>
</reference>
<sequence length="61" mass="6063">MDERERETVVVTNGGGGGGGLIFAVIIALVVVVGVIYFVNVNSGGTGGTVSVDVPAVDVTE</sequence>
<proteinExistence type="predicted"/>
<evidence type="ECO:0000313" key="2">
    <source>
        <dbReference type="EMBL" id="AEQ52120.1"/>
    </source>
</evidence>
<accession>G4RGT1</accession>
<dbReference type="HOGENOM" id="CLU_2918597_0_0_5"/>
<protein>
    <submittedName>
        <fullName evidence="2">Uncharacterized protein</fullName>
    </submittedName>
</protein>
<name>G4RGT1_PELHB</name>
<feature type="transmembrane region" description="Helical" evidence="1">
    <location>
        <begin position="20"/>
        <end position="39"/>
    </location>
</feature>
<dbReference type="KEGG" id="phl:KKY_2111"/>
<organism evidence="2 3">
    <name type="scientific">Pelagibacterium halotolerans (strain DSM 22347 / JCM 15775 / CGMCC 1.7692 / B2)</name>
    <dbReference type="NCBI Taxonomy" id="1082931"/>
    <lineage>
        <taxon>Bacteria</taxon>
        <taxon>Pseudomonadati</taxon>
        <taxon>Pseudomonadota</taxon>
        <taxon>Alphaproteobacteria</taxon>
        <taxon>Hyphomicrobiales</taxon>
        <taxon>Devosiaceae</taxon>
        <taxon>Pelagibacterium</taxon>
    </lineage>
</organism>
<dbReference type="AlphaFoldDB" id="G4RGT1"/>
<dbReference type="STRING" id="1082931.KKY_2111"/>
<keyword evidence="1" id="KW-0472">Membrane</keyword>
<evidence type="ECO:0000256" key="1">
    <source>
        <dbReference type="SAM" id="Phobius"/>
    </source>
</evidence>
<dbReference type="EMBL" id="CP003075">
    <property type="protein sequence ID" value="AEQ52120.1"/>
    <property type="molecule type" value="Genomic_DNA"/>
</dbReference>
<keyword evidence="1" id="KW-0812">Transmembrane</keyword>
<keyword evidence="3" id="KW-1185">Reference proteome</keyword>
<dbReference type="Proteomes" id="UP000008850">
    <property type="component" value="Chromosome"/>
</dbReference>
<gene>
    <name evidence="2" type="ordered locus">KKY_2111</name>
</gene>
<evidence type="ECO:0000313" key="3">
    <source>
        <dbReference type="Proteomes" id="UP000008850"/>
    </source>
</evidence>